<evidence type="ECO:0000313" key="2">
    <source>
        <dbReference type="Proteomes" id="UP000519897"/>
    </source>
</evidence>
<name>A0A7W6LCB4_9HYPH</name>
<gene>
    <name evidence="1" type="ORF">GGQ72_000207</name>
</gene>
<protein>
    <submittedName>
        <fullName evidence="1">Uncharacterized protein</fullName>
    </submittedName>
</protein>
<dbReference type="AlphaFoldDB" id="A0A7W6LCB4"/>
<organism evidence="1 2">
    <name type="scientific">Rhizobium rhizoryzae</name>
    <dbReference type="NCBI Taxonomy" id="451876"/>
    <lineage>
        <taxon>Bacteria</taxon>
        <taxon>Pseudomonadati</taxon>
        <taxon>Pseudomonadota</taxon>
        <taxon>Alphaproteobacteria</taxon>
        <taxon>Hyphomicrobiales</taxon>
        <taxon>Rhizobiaceae</taxon>
        <taxon>Rhizobium/Agrobacterium group</taxon>
        <taxon>Rhizobium</taxon>
    </lineage>
</organism>
<sequence length="76" mass="8679">MGSRPIQVLRHSRSKPFTRSSNVVDPASYFVEKPRRYFGIAYVFRLVSHPDRLTPFQQDDGVLTLVIASPGSFLLR</sequence>
<keyword evidence="2" id="KW-1185">Reference proteome</keyword>
<evidence type="ECO:0000313" key="1">
    <source>
        <dbReference type="EMBL" id="MBB4141708.1"/>
    </source>
</evidence>
<accession>A0A7W6LCB4</accession>
<proteinExistence type="predicted"/>
<reference evidence="1 2" key="1">
    <citation type="submission" date="2020-08" db="EMBL/GenBank/DDBJ databases">
        <title>Genomic Encyclopedia of Type Strains, Phase IV (KMG-IV): sequencing the most valuable type-strain genomes for metagenomic binning, comparative biology and taxonomic classification.</title>
        <authorList>
            <person name="Goeker M."/>
        </authorList>
    </citation>
    <scope>NUCLEOTIDE SEQUENCE [LARGE SCALE GENOMIC DNA]</scope>
    <source>
        <strain evidence="1 2">DSM 29514</strain>
    </source>
</reference>
<dbReference type="EMBL" id="JACIEC010000001">
    <property type="protein sequence ID" value="MBB4141708.1"/>
    <property type="molecule type" value="Genomic_DNA"/>
</dbReference>
<dbReference type="Proteomes" id="UP000519897">
    <property type="component" value="Unassembled WGS sequence"/>
</dbReference>
<comment type="caution">
    <text evidence="1">The sequence shown here is derived from an EMBL/GenBank/DDBJ whole genome shotgun (WGS) entry which is preliminary data.</text>
</comment>